<keyword evidence="4" id="KW-0732">Signal</keyword>
<evidence type="ECO:0000256" key="2">
    <source>
        <dbReference type="ARBA" id="ARBA00005695"/>
    </source>
</evidence>
<dbReference type="Proteomes" id="UP000295722">
    <property type="component" value="Unassembled WGS sequence"/>
</dbReference>
<evidence type="ECO:0000256" key="3">
    <source>
        <dbReference type="ARBA" id="ARBA00022448"/>
    </source>
</evidence>
<keyword evidence="3" id="KW-0813">Transport</keyword>
<dbReference type="EMBL" id="SMRP01000001">
    <property type="protein sequence ID" value="TDG25985.1"/>
    <property type="molecule type" value="Genomic_DNA"/>
</dbReference>
<dbReference type="Pfam" id="PF00496">
    <property type="entry name" value="SBP_bac_5"/>
    <property type="match status" value="1"/>
</dbReference>
<dbReference type="CDD" id="cd08503">
    <property type="entry name" value="PBP2_NikA_DppA_OppA_like_17"/>
    <property type="match status" value="1"/>
</dbReference>
<keyword evidence="7" id="KW-1185">Reference proteome</keyword>
<dbReference type="InterPro" id="IPR000914">
    <property type="entry name" value="SBP_5_dom"/>
</dbReference>
<comment type="subcellular location">
    <subcellularLocation>
        <location evidence="1">Cell envelope</location>
    </subcellularLocation>
</comment>
<dbReference type="InterPro" id="IPR039424">
    <property type="entry name" value="SBP_5"/>
</dbReference>
<evidence type="ECO:0000256" key="4">
    <source>
        <dbReference type="ARBA" id="ARBA00022729"/>
    </source>
</evidence>
<dbReference type="InterPro" id="IPR030678">
    <property type="entry name" value="Peptide/Ni-bd"/>
</dbReference>
<dbReference type="SUPFAM" id="SSF53850">
    <property type="entry name" value="Periplasmic binding protein-like II"/>
    <property type="match status" value="1"/>
</dbReference>
<protein>
    <submittedName>
        <fullName evidence="6">ABC transporter substrate-binding protein</fullName>
    </submittedName>
</protein>
<dbReference type="GO" id="GO:0043190">
    <property type="term" value="C:ATP-binding cassette (ABC) transporter complex"/>
    <property type="evidence" value="ECO:0007669"/>
    <property type="project" value="InterPro"/>
</dbReference>
<proteinExistence type="inferred from homology"/>
<sequence>MIKLPNLNALRNLSGDLWNVAVDEHLAGQLSRRDFLRYASLLGVTTATASALGLPGTARAAAARPGGTIRVGLDQPTGAIDPVTLTDPPGISVLSQVGEYLLSDDADSGLRPALAVSWQSDSTAKEWTFRLRKGVKFHDGQILTSKDVVATFNRLVDPANGSAALSAYKGLLSKGAVRAVDENTVTFTLDEPNGNFPFYVSSDVANAVILPANYAGSFEKTFPGTGPFKLESYRPKRGASFVRNPDYWGEKALPDRVEIKFYDNPQAQLIGLRAGELDVIPIPSSGPAVEAIANNPAFRILSVRTSNYDELHFRTDETPFKDKRVRRALALTIDREAIVKGFLKGRGDLGNDSPFAPVFPSMDPGVPQRAPNLAEARRLLAQAGVPNGFAVTLTTERAYEIPNYAVLVQNFAKQIGIDITLNVLPQDSYYGAATFGHSNWLDSTLGITDYGHRGTPDMYLNATLKSTGTWNAAHFNNPSYDALVKQYCAALDLKSQRLAANRIQTLLLDETPVIIAFFQHYARVTSAKVQGVRFTANSLLLLDRATLT</sequence>
<reference evidence="6 7" key="1">
    <citation type="submission" date="2019-03" db="EMBL/GenBank/DDBJ databases">
        <title>Paraburkholderia sp. 4M-K11, isolated from subtropical forest soil.</title>
        <authorList>
            <person name="Gao Z.-H."/>
            <person name="Qiu L.-H."/>
        </authorList>
    </citation>
    <scope>NUCLEOTIDE SEQUENCE [LARGE SCALE GENOMIC DNA]</scope>
    <source>
        <strain evidence="6 7">4M-K11</strain>
    </source>
</reference>
<evidence type="ECO:0000313" key="6">
    <source>
        <dbReference type="EMBL" id="TDG25985.1"/>
    </source>
</evidence>
<dbReference type="OrthoDB" id="9801799at2"/>
<dbReference type="PANTHER" id="PTHR30290">
    <property type="entry name" value="PERIPLASMIC BINDING COMPONENT OF ABC TRANSPORTER"/>
    <property type="match status" value="1"/>
</dbReference>
<comment type="caution">
    <text evidence="6">The sequence shown here is derived from an EMBL/GenBank/DDBJ whole genome shotgun (WGS) entry which is preliminary data.</text>
</comment>
<dbReference type="GO" id="GO:0015833">
    <property type="term" value="P:peptide transport"/>
    <property type="evidence" value="ECO:0007669"/>
    <property type="project" value="TreeGrafter"/>
</dbReference>
<dbReference type="Gene3D" id="3.90.76.10">
    <property type="entry name" value="Dipeptide-binding Protein, Domain 1"/>
    <property type="match status" value="1"/>
</dbReference>
<evidence type="ECO:0000259" key="5">
    <source>
        <dbReference type="Pfam" id="PF00496"/>
    </source>
</evidence>
<evidence type="ECO:0000256" key="1">
    <source>
        <dbReference type="ARBA" id="ARBA00004196"/>
    </source>
</evidence>
<organism evidence="6 7">
    <name type="scientific">Paraburkholderia silviterrae</name>
    <dbReference type="NCBI Taxonomy" id="2528715"/>
    <lineage>
        <taxon>Bacteria</taxon>
        <taxon>Pseudomonadati</taxon>
        <taxon>Pseudomonadota</taxon>
        <taxon>Betaproteobacteria</taxon>
        <taxon>Burkholderiales</taxon>
        <taxon>Burkholderiaceae</taxon>
        <taxon>Paraburkholderia</taxon>
    </lineage>
</organism>
<dbReference type="InterPro" id="IPR019546">
    <property type="entry name" value="TAT_signal_bac_arc"/>
</dbReference>
<dbReference type="NCBIfam" id="TIGR01409">
    <property type="entry name" value="TAT_signal_seq"/>
    <property type="match status" value="1"/>
</dbReference>
<dbReference type="AlphaFoldDB" id="A0A4R5MFE6"/>
<dbReference type="InterPro" id="IPR006311">
    <property type="entry name" value="TAT_signal"/>
</dbReference>
<feature type="domain" description="Solute-binding protein family 5" evidence="5">
    <location>
        <begin position="110"/>
        <end position="439"/>
    </location>
</feature>
<dbReference type="GO" id="GO:1904680">
    <property type="term" value="F:peptide transmembrane transporter activity"/>
    <property type="evidence" value="ECO:0007669"/>
    <property type="project" value="TreeGrafter"/>
</dbReference>
<gene>
    <name evidence="6" type="ORF">EYW47_01065</name>
</gene>
<evidence type="ECO:0000313" key="7">
    <source>
        <dbReference type="Proteomes" id="UP000295722"/>
    </source>
</evidence>
<accession>A0A4R5MFE6</accession>
<dbReference type="PROSITE" id="PS51318">
    <property type="entry name" value="TAT"/>
    <property type="match status" value="1"/>
</dbReference>
<dbReference type="Gene3D" id="3.40.190.10">
    <property type="entry name" value="Periplasmic binding protein-like II"/>
    <property type="match status" value="1"/>
</dbReference>
<name>A0A4R5MFE6_9BURK</name>
<dbReference type="PIRSF" id="PIRSF002741">
    <property type="entry name" value="MppA"/>
    <property type="match status" value="1"/>
</dbReference>
<dbReference type="Gene3D" id="3.10.105.10">
    <property type="entry name" value="Dipeptide-binding Protein, Domain 3"/>
    <property type="match status" value="1"/>
</dbReference>
<dbReference type="GO" id="GO:0030288">
    <property type="term" value="C:outer membrane-bounded periplasmic space"/>
    <property type="evidence" value="ECO:0007669"/>
    <property type="project" value="UniProtKB-ARBA"/>
</dbReference>
<comment type="similarity">
    <text evidence="2">Belongs to the bacterial solute-binding protein 5 family.</text>
</comment>
<dbReference type="PANTHER" id="PTHR30290:SF10">
    <property type="entry name" value="PERIPLASMIC OLIGOPEPTIDE-BINDING PROTEIN-RELATED"/>
    <property type="match status" value="1"/>
</dbReference>